<keyword evidence="4" id="KW-0560">Oxidoreductase</keyword>
<reference evidence="7" key="1">
    <citation type="submission" date="2023-07" db="EMBL/GenBank/DDBJ databases">
        <title>Mycolicibacterium sp. nov., a novel bacterial species.</title>
        <authorList>
            <person name="Cao Y."/>
        </authorList>
    </citation>
    <scope>NUCLEOTIDE SEQUENCE</scope>
    <source>
        <strain evidence="7">KC 300</strain>
    </source>
</reference>
<dbReference type="RefSeq" id="WP_302915407.1">
    <property type="nucleotide sequence ID" value="NZ_JAUMSQ010000166.1"/>
</dbReference>
<comment type="caution">
    <text evidence="7">The sequence shown here is derived from an EMBL/GenBank/DDBJ whole genome shotgun (WGS) entry which is preliminary data.</text>
</comment>
<sequence>MVVVLDSDDVARVLEQAPTPFHAASREKRQALQWFQPHGVLLSSSSMRERRRAVNEAALDTEAPIHRLGAEFSAAIAQAAASLTSDVNTHMDASQFITGWWRLVRRLVLGEQARDDETITDQLWRLRAAGNWAFLALPHYRRRHQFTEKLYRYAENPDPASLLGAAAQVPVNGAVDPVGQVPHWLFAFDAAGIALLRTLALLATHPDHCAHALDEATELDRPQPRPYLRACVLDSLRLWPTTPTILRDTTEDTHWGDGKDRFTIPAGAALLIVTPAFHRDEELLAFAHDFTPDVWLDGRAQQYPQLVPFSGGPAVCPGRNLVLFVTSTLLAHLLDLLSFELRSKPRPSPDRPLPMTFNHFNLEFAVTARDSSATGTRT</sequence>
<evidence type="ECO:0000256" key="3">
    <source>
        <dbReference type="ARBA" id="ARBA00022723"/>
    </source>
</evidence>
<evidence type="ECO:0000313" key="7">
    <source>
        <dbReference type="EMBL" id="MDO3637966.1"/>
    </source>
</evidence>
<dbReference type="PANTHER" id="PTHR24291:SF50">
    <property type="entry name" value="BIFUNCTIONAL ALBAFLAVENONE MONOOXYGENASE_TERPENE SYNTHASE"/>
    <property type="match status" value="1"/>
</dbReference>
<evidence type="ECO:0000256" key="2">
    <source>
        <dbReference type="ARBA" id="ARBA00022617"/>
    </source>
</evidence>
<dbReference type="InterPro" id="IPR001128">
    <property type="entry name" value="Cyt_P450"/>
</dbReference>
<evidence type="ECO:0000256" key="6">
    <source>
        <dbReference type="ARBA" id="ARBA00023033"/>
    </source>
</evidence>
<dbReference type="Gene3D" id="1.10.630.10">
    <property type="entry name" value="Cytochrome P450"/>
    <property type="match status" value="1"/>
</dbReference>
<keyword evidence="6" id="KW-0503">Monooxygenase</keyword>
<evidence type="ECO:0000256" key="5">
    <source>
        <dbReference type="ARBA" id="ARBA00023004"/>
    </source>
</evidence>
<evidence type="ECO:0000313" key="8">
    <source>
        <dbReference type="Proteomes" id="UP001168823"/>
    </source>
</evidence>
<protein>
    <submittedName>
        <fullName evidence="7">Cytochrome P450</fullName>
    </submittedName>
</protein>
<gene>
    <name evidence="7" type="ORF">Q2100_19675</name>
</gene>
<dbReference type="InterPro" id="IPR050196">
    <property type="entry name" value="Cytochrome_P450_Monoox"/>
</dbReference>
<organism evidence="7 8">
    <name type="scientific">Mycolicibacterium arseniciresistens</name>
    <dbReference type="NCBI Taxonomy" id="3062257"/>
    <lineage>
        <taxon>Bacteria</taxon>
        <taxon>Bacillati</taxon>
        <taxon>Actinomycetota</taxon>
        <taxon>Actinomycetes</taxon>
        <taxon>Mycobacteriales</taxon>
        <taxon>Mycobacteriaceae</taxon>
        <taxon>Mycolicibacterium</taxon>
    </lineage>
</organism>
<dbReference type="Pfam" id="PF00067">
    <property type="entry name" value="p450"/>
    <property type="match status" value="1"/>
</dbReference>
<proteinExistence type="inferred from homology"/>
<keyword evidence="5" id="KW-0408">Iron</keyword>
<keyword evidence="2" id="KW-0349">Heme</keyword>
<evidence type="ECO:0000256" key="4">
    <source>
        <dbReference type="ARBA" id="ARBA00023002"/>
    </source>
</evidence>
<dbReference type="EMBL" id="JAUMSQ010000166">
    <property type="protein sequence ID" value="MDO3637966.1"/>
    <property type="molecule type" value="Genomic_DNA"/>
</dbReference>
<evidence type="ECO:0000256" key="1">
    <source>
        <dbReference type="ARBA" id="ARBA00010617"/>
    </source>
</evidence>
<comment type="similarity">
    <text evidence="1">Belongs to the cytochrome P450 family.</text>
</comment>
<keyword evidence="3" id="KW-0479">Metal-binding</keyword>
<name>A0ABT8UJM7_9MYCO</name>
<dbReference type="SUPFAM" id="SSF48264">
    <property type="entry name" value="Cytochrome P450"/>
    <property type="match status" value="1"/>
</dbReference>
<dbReference type="PANTHER" id="PTHR24291">
    <property type="entry name" value="CYTOCHROME P450 FAMILY 4"/>
    <property type="match status" value="1"/>
</dbReference>
<dbReference type="Proteomes" id="UP001168823">
    <property type="component" value="Unassembled WGS sequence"/>
</dbReference>
<dbReference type="InterPro" id="IPR036396">
    <property type="entry name" value="Cyt_P450_sf"/>
</dbReference>
<accession>A0ABT8UJM7</accession>
<keyword evidence="8" id="KW-1185">Reference proteome</keyword>